<evidence type="ECO:0000313" key="1">
    <source>
        <dbReference type="EMBL" id="JAD15992.1"/>
    </source>
</evidence>
<dbReference type="AlphaFoldDB" id="A0A0A9TK24"/>
<accession>A0A0A9TK24</accession>
<reference evidence="1" key="2">
    <citation type="journal article" date="2015" name="Data Brief">
        <title>Shoot transcriptome of the giant reed, Arundo donax.</title>
        <authorList>
            <person name="Barrero R.A."/>
            <person name="Guerrero F.D."/>
            <person name="Moolhuijzen P."/>
            <person name="Goolsby J.A."/>
            <person name="Tidwell J."/>
            <person name="Bellgard S.E."/>
            <person name="Bellgard M.I."/>
        </authorList>
    </citation>
    <scope>NUCLEOTIDE SEQUENCE</scope>
    <source>
        <tissue evidence="1">Shoot tissue taken approximately 20 cm above the soil surface</tissue>
    </source>
</reference>
<dbReference type="EMBL" id="GBRH01281903">
    <property type="protein sequence ID" value="JAD15992.1"/>
    <property type="molecule type" value="Transcribed_RNA"/>
</dbReference>
<name>A0A0A9TK24_ARUDO</name>
<protein>
    <submittedName>
        <fullName evidence="1">Uncharacterized protein</fullName>
    </submittedName>
</protein>
<proteinExistence type="predicted"/>
<organism evidence="1">
    <name type="scientific">Arundo donax</name>
    <name type="common">Giant reed</name>
    <name type="synonym">Donax arundinaceus</name>
    <dbReference type="NCBI Taxonomy" id="35708"/>
    <lineage>
        <taxon>Eukaryota</taxon>
        <taxon>Viridiplantae</taxon>
        <taxon>Streptophyta</taxon>
        <taxon>Embryophyta</taxon>
        <taxon>Tracheophyta</taxon>
        <taxon>Spermatophyta</taxon>
        <taxon>Magnoliopsida</taxon>
        <taxon>Liliopsida</taxon>
        <taxon>Poales</taxon>
        <taxon>Poaceae</taxon>
        <taxon>PACMAD clade</taxon>
        <taxon>Arundinoideae</taxon>
        <taxon>Arundineae</taxon>
        <taxon>Arundo</taxon>
    </lineage>
</organism>
<sequence>METPNSATATLHNVHLNCYPRLSWLVFGILYEACNPACSQY</sequence>
<reference evidence="1" key="1">
    <citation type="submission" date="2014-09" db="EMBL/GenBank/DDBJ databases">
        <authorList>
            <person name="Magalhaes I.L.F."/>
            <person name="Oliveira U."/>
            <person name="Santos F.R."/>
            <person name="Vidigal T.H.D.A."/>
            <person name="Brescovit A.D."/>
            <person name="Santos A.J."/>
        </authorList>
    </citation>
    <scope>NUCLEOTIDE SEQUENCE</scope>
    <source>
        <tissue evidence="1">Shoot tissue taken approximately 20 cm above the soil surface</tissue>
    </source>
</reference>